<comment type="caution">
    <text evidence="1">The sequence shown here is derived from an EMBL/GenBank/DDBJ whole genome shotgun (WGS) entry which is preliminary data.</text>
</comment>
<dbReference type="EMBL" id="JANHOG010001587">
    <property type="protein sequence ID" value="KAJ3534708.1"/>
    <property type="molecule type" value="Genomic_DNA"/>
</dbReference>
<sequence length="343" mass="38309">MLTLSLPLPVRDAAVDHLRDCLADASHLVSLIDAPSMEAAANLDFMALIGLATMSPRCKDLAGECLHRRWCSFLRAIAPELPAQVFIDALKSTRSVFSGSACIAFLFPPSTWKMGDVDVFCPQDNYDNFCDFLLHALPGTLILDQTKDDLAALSHDYHGRRVIGRRKIRTDNTTFDVLCADSLCALTAVASFFATHVMNVVTADSICIAYPLLLSQQRGLLRPFFNREVHGPLISKWQHRNFNLQEDRTLWQTSTSCNDPLLLCPRQLRYFGDPYCITFRFTNEYISHVQRTELSANNELLQHSLHMTACWVLGGLPCGNPRCDLACPACAEGFLLAKDIELL</sequence>
<reference evidence="1" key="1">
    <citation type="submission" date="2022-07" db="EMBL/GenBank/DDBJ databases">
        <title>Genome Sequence of Phlebia brevispora.</title>
        <authorList>
            <person name="Buettner E."/>
        </authorList>
    </citation>
    <scope>NUCLEOTIDE SEQUENCE</scope>
    <source>
        <strain evidence="1">MPL23</strain>
    </source>
</reference>
<evidence type="ECO:0000313" key="2">
    <source>
        <dbReference type="Proteomes" id="UP001148662"/>
    </source>
</evidence>
<dbReference type="Proteomes" id="UP001148662">
    <property type="component" value="Unassembled WGS sequence"/>
</dbReference>
<proteinExistence type="predicted"/>
<gene>
    <name evidence="1" type="ORF">NM688_g7094</name>
</gene>
<accession>A0ACC1S9D2</accession>
<name>A0ACC1S9D2_9APHY</name>
<evidence type="ECO:0000313" key="1">
    <source>
        <dbReference type="EMBL" id="KAJ3534708.1"/>
    </source>
</evidence>
<keyword evidence="2" id="KW-1185">Reference proteome</keyword>
<protein>
    <submittedName>
        <fullName evidence="1">Uncharacterized protein</fullName>
    </submittedName>
</protein>
<organism evidence="1 2">
    <name type="scientific">Phlebia brevispora</name>
    <dbReference type="NCBI Taxonomy" id="194682"/>
    <lineage>
        <taxon>Eukaryota</taxon>
        <taxon>Fungi</taxon>
        <taxon>Dikarya</taxon>
        <taxon>Basidiomycota</taxon>
        <taxon>Agaricomycotina</taxon>
        <taxon>Agaricomycetes</taxon>
        <taxon>Polyporales</taxon>
        <taxon>Meruliaceae</taxon>
        <taxon>Phlebia</taxon>
    </lineage>
</organism>